<keyword evidence="7 10" id="KW-0012">Acyltransferase</keyword>
<dbReference type="GO" id="GO:0003988">
    <property type="term" value="F:acetyl-CoA C-acyltransferase activity"/>
    <property type="evidence" value="ECO:0007669"/>
    <property type="project" value="UniProtKB-EC"/>
</dbReference>
<evidence type="ECO:0000256" key="4">
    <source>
        <dbReference type="ARBA" id="ARBA00022679"/>
    </source>
</evidence>
<feature type="domain" description="Thiolase N-terminal" evidence="12">
    <location>
        <begin position="44"/>
        <end position="299"/>
    </location>
</feature>
<dbReference type="PANTHER" id="PTHR43853">
    <property type="entry name" value="3-KETOACYL-COA THIOLASE, PEROXISOMAL"/>
    <property type="match status" value="1"/>
</dbReference>
<dbReference type="Pfam" id="PF02803">
    <property type="entry name" value="Thiolase_C"/>
    <property type="match status" value="1"/>
</dbReference>
<reference evidence="14" key="1">
    <citation type="submission" date="2023-04" db="EMBL/GenBank/DDBJ databases">
        <authorList>
            <person name="Vijverberg K."/>
            <person name="Xiong W."/>
            <person name="Schranz E."/>
        </authorList>
    </citation>
    <scope>NUCLEOTIDE SEQUENCE</scope>
</reference>
<dbReference type="PANTHER" id="PTHR43853:SF15">
    <property type="entry name" value="3-KETOACYL-COA THIOLASE 5, PEROXISOMAL"/>
    <property type="match status" value="1"/>
</dbReference>
<evidence type="ECO:0000256" key="8">
    <source>
        <dbReference type="ARBA" id="ARBA00024073"/>
    </source>
</evidence>
<protein>
    <recommendedName>
        <fullName evidence="8">acetyl-CoA C-acyltransferase</fullName>
        <ecNumber evidence="8">2.3.1.16</ecNumber>
    </recommendedName>
</protein>
<dbReference type="InterPro" id="IPR002155">
    <property type="entry name" value="Thiolase"/>
</dbReference>
<dbReference type="InterPro" id="IPR050215">
    <property type="entry name" value="Thiolase-like_sf_Thiolase"/>
</dbReference>
<evidence type="ECO:0000256" key="1">
    <source>
        <dbReference type="ARBA" id="ARBA00004275"/>
    </source>
</evidence>
<dbReference type="InterPro" id="IPR020610">
    <property type="entry name" value="Thiolase_AS"/>
</dbReference>
<dbReference type="Gene3D" id="3.40.47.10">
    <property type="match status" value="1"/>
</dbReference>
<dbReference type="NCBIfam" id="TIGR01930">
    <property type="entry name" value="AcCoA-C-Actrans"/>
    <property type="match status" value="1"/>
</dbReference>
<evidence type="ECO:0000259" key="12">
    <source>
        <dbReference type="Pfam" id="PF00108"/>
    </source>
</evidence>
<feature type="domain" description="Thiolase C-terminal" evidence="13">
    <location>
        <begin position="308"/>
        <end position="430"/>
    </location>
</feature>
<dbReference type="GO" id="GO:0005777">
    <property type="term" value="C:peroxisome"/>
    <property type="evidence" value="ECO:0007669"/>
    <property type="project" value="UniProtKB-SubCell"/>
</dbReference>
<proteinExistence type="inferred from homology"/>
<keyword evidence="15" id="KW-1185">Reference proteome</keyword>
<comment type="pathway">
    <text evidence="2">Lipid metabolism; fatty acid metabolism.</text>
</comment>
<dbReference type="EC" id="2.3.1.16" evidence="8"/>
<gene>
    <name evidence="14" type="ORF">LSALG_LOCUS27687</name>
</gene>
<dbReference type="FunFam" id="3.40.47.10:FF:000032">
    <property type="entry name" value="Peroxisomal 3-ketoacyl-CoA thiolase"/>
    <property type="match status" value="1"/>
</dbReference>
<dbReference type="InterPro" id="IPR016039">
    <property type="entry name" value="Thiolase-like"/>
</dbReference>
<dbReference type="GO" id="GO:0006635">
    <property type="term" value="P:fatty acid beta-oxidation"/>
    <property type="evidence" value="ECO:0007669"/>
    <property type="project" value="TreeGrafter"/>
</dbReference>
<evidence type="ECO:0000256" key="9">
    <source>
        <dbReference type="PIRSR" id="PIRSR000429-1"/>
    </source>
</evidence>
<accession>A0AA35ZAS1</accession>
<dbReference type="EMBL" id="OX465081">
    <property type="protein sequence ID" value="CAI9288382.1"/>
    <property type="molecule type" value="Genomic_DNA"/>
</dbReference>
<dbReference type="Proteomes" id="UP001177003">
    <property type="component" value="Chromosome 5"/>
</dbReference>
<evidence type="ECO:0000256" key="7">
    <source>
        <dbReference type="ARBA" id="ARBA00023315"/>
    </source>
</evidence>
<dbReference type="PROSITE" id="PS00098">
    <property type="entry name" value="THIOLASE_1"/>
    <property type="match status" value="1"/>
</dbReference>
<keyword evidence="11" id="KW-0812">Transmembrane</keyword>
<evidence type="ECO:0000256" key="10">
    <source>
        <dbReference type="RuleBase" id="RU003557"/>
    </source>
</evidence>
<evidence type="ECO:0000256" key="2">
    <source>
        <dbReference type="ARBA" id="ARBA00004872"/>
    </source>
</evidence>
<keyword evidence="11" id="KW-0472">Membrane</keyword>
<comment type="similarity">
    <text evidence="3 10">Belongs to the thiolase-like superfamily. Thiolase family.</text>
</comment>
<dbReference type="SUPFAM" id="SSF53901">
    <property type="entry name" value="Thiolase-like"/>
    <property type="match status" value="2"/>
</dbReference>
<dbReference type="InterPro" id="IPR020613">
    <property type="entry name" value="Thiolase_CS"/>
</dbReference>
<dbReference type="PROSITE" id="PS00737">
    <property type="entry name" value="THIOLASE_2"/>
    <property type="match status" value="1"/>
</dbReference>
<feature type="active site" description="Proton acceptor" evidence="9">
    <location>
        <position position="385"/>
    </location>
</feature>
<evidence type="ECO:0000256" key="11">
    <source>
        <dbReference type="SAM" id="Phobius"/>
    </source>
</evidence>
<comment type="subcellular location">
    <subcellularLocation>
        <location evidence="1">Peroxisome</location>
    </subcellularLocation>
</comment>
<evidence type="ECO:0000259" key="13">
    <source>
        <dbReference type="Pfam" id="PF02803"/>
    </source>
</evidence>
<evidence type="ECO:0000313" key="14">
    <source>
        <dbReference type="EMBL" id="CAI9288382.1"/>
    </source>
</evidence>
<dbReference type="InterPro" id="IPR020616">
    <property type="entry name" value="Thiolase_N"/>
</dbReference>
<dbReference type="PROSITE" id="PS00099">
    <property type="entry name" value="THIOLASE_3"/>
    <property type="match status" value="1"/>
</dbReference>
<dbReference type="InterPro" id="IPR020615">
    <property type="entry name" value="Thiolase_acyl_enz_int_AS"/>
</dbReference>
<dbReference type="Pfam" id="PF00108">
    <property type="entry name" value="Thiolase_N"/>
    <property type="match status" value="1"/>
</dbReference>
<name>A0AA35ZAS1_LACSI</name>
<dbReference type="InterPro" id="IPR020617">
    <property type="entry name" value="Thiolase_C"/>
</dbReference>
<feature type="active site" description="Acyl-thioester intermediate" evidence="9">
    <location>
        <position position="130"/>
    </location>
</feature>
<evidence type="ECO:0000256" key="5">
    <source>
        <dbReference type="ARBA" id="ARBA00022946"/>
    </source>
</evidence>
<dbReference type="AlphaFoldDB" id="A0AA35ZAS1"/>
<keyword evidence="5" id="KW-0809">Transit peptide</keyword>
<keyword evidence="4 10" id="KW-0808">Transferase</keyword>
<evidence type="ECO:0000313" key="15">
    <source>
        <dbReference type="Proteomes" id="UP001177003"/>
    </source>
</evidence>
<keyword evidence="6" id="KW-0576">Peroxisome</keyword>
<sequence length="432" mass="45250">MDKAINRQRILLQHLQPTSSSNQSHESTISASSCLAGGSSGDDVVIVAACRTAQCKSKRGGFKDTLPDDLLSTVLKAVIDKTNVNPSEIGDIIVGTVLAPGSRRAIECRMAALYAGFPDTVPLRTVNRQCSSGLQAVADVAAYIKAGFYDIGIGAGVESMSVDQIGPLSTVNPKADRFAQAKDCLLPMGITSENVAQRFGVTRQEQDQAAVESHKRAAIATSSGKFNDEIVPVYTKIVDPKTGEEKAVTITVDDGIRPNTNIADLAKLKPSFKKDGTTTAGTASQISDGAGAVLLMKRSVALKKGLPVLGVFRSFEAVGVDPAVMGIGPAVAIPIAVKSAGLKLDNIDLFEINEAFASQFVYCCKKLQLDPQKVNVNGGAMAIGHPLGATGARCVATLLHEMKRRGKDARFGVVSMCIGSGMGAAAVFERGD</sequence>
<dbReference type="GO" id="GO:0010124">
    <property type="term" value="P:phenylacetate catabolic process"/>
    <property type="evidence" value="ECO:0007669"/>
    <property type="project" value="TreeGrafter"/>
</dbReference>
<feature type="transmembrane region" description="Helical" evidence="11">
    <location>
        <begin position="409"/>
        <end position="428"/>
    </location>
</feature>
<evidence type="ECO:0000256" key="3">
    <source>
        <dbReference type="ARBA" id="ARBA00010982"/>
    </source>
</evidence>
<organism evidence="14 15">
    <name type="scientific">Lactuca saligna</name>
    <name type="common">Willowleaf lettuce</name>
    <dbReference type="NCBI Taxonomy" id="75948"/>
    <lineage>
        <taxon>Eukaryota</taxon>
        <taxon>Viridiplantae</taxon>
        <taxon>Streptophyta</taxon>
        <taxon>Embryophyta</taxon>
        <taxon>Tracheophyta</taxon>
        <taxon>Spermatophyta</taxon>
        <taxon>Magnoliopsida</taxon>
        <taxon>eudicotyledons</taxon>
        <taxon>Gunneridae</taxon>
        <taxon>Pentapetalae</taxon>
        <taxon>asterids</taxon>
        <taxon>campanulids</taxon>
        <taxon>Asterales</taxon>
        <taxon>Asteraceae</taxon>
        <taxon>Cichorioideae</taxon>
        <taxon>Cichorieae</taxon>
        <taxon>Lactucinae</taxon>
        <taxon>Lactuca</taxon>
    </lineage>
</organism>
<dbReference type="PIRSF" id="PIRSF000429">
    <property type="entry name" value="Ac-CoA_Ac_transf"/>
    <property type="match status" value="1"/>
</dbReference>
<dbReference type="CDD" id="cd00751">
    <property type="entry name" value="thiolase"/>
    <property type="match status" value="1"/>
</dbReference>
<keyword evidence="11" id="KW-1133">Transmembrane helix</keyword>
<evidence type="ECO:0000256" key="6">
    <source>
        <dbReference type="ARBA" id="ARBA00023140"/>
    </source>
</evidence>
<feature type="active site" description="Proton acceptor" evidence="9">
    <location>
        <position position="417"/>
    </location>
</feature>